<feature type="region of interest" description="Disordered" evidence="1">
    <location>
        <begin position="216"/>
        <end position="263"/>
    </location>
</feature>
<evidence type="ECO:0000313" key="2">
    <source>
        <dbReference type="EMBL" id="MBB3940708.1"/>
    </source>
</evidence>
<feature type="compositionally biased region" description="Low complexity" evidence="1">
    <location>
        <begin position="228"/>
        <end position="238"/>
    </location>
</feature>
<organism evidence="2 3">
    <name type="scientific">Novosphingobium fluoreni</name>
    <dbReference type="NCBI Taxonomy" id="1391222"/>
    <lineage>
        <taxon>Bacteria</taxon>
        <taxon>Pseudomonadati</taxon>
        <taxon>Pseudomonadota</taxon>
        <taxon>Alphaproteobacteria</taxon>
        <taxon>Sphingomonadales</taxon>
        <taxon>Sphingomonadaceae</taxon>
        <taxon>Novosphingobium</taxon>
    </lineage>
</organism>
<name>A0A7W6C4H8_9SPHN</name>
<evidence type="ECO:0000256" key="1">
    <source>
        <dbReference type="SAM" id="MobiDB-lite"/>
    </source>
</evidence>
<feature type="compositionally biased region" description="Polar residues" evidence="1">
    <location>
        <begin position="133"/>
        <end position="145"/>
    </location>
</feature>
<dbReference type="AlphaFoldDB" id="A0A7W6C4H8"/>
<feature type="compositionally biased region" description="Basic and acidic residues" evidence="1">
    <location>
        <begin position="242"/>
        <end position="255"/>
    </location>
</feature>
<dbReference type="Proteomes" id="UP000561459">
    <property type="component" value="Unassembled WGS sequence"/>
</dbReference>
<protein>
    <recommendedName>
        <fullName evidence="4">Helix-turn-helix domain-containing protein</fullName>
    </recommendedName>
</protein>
<comment type="caution">
    <text evidence="2">The sequence shown here is derived from an EMBL/GenBank/DDBJ whole genome shotgun (WGS) entry which is preliminary data.</text>
</comment>
<dbReference type="RefSeq" id="WP_183617295.1">
    <property type="nucleotide sequence ID" value="NZ_JACIDY010000005.1"/>
</dbReference>
<keyword evidence="3" id="KW-1185">Reference proteome</keyword>
<dbReference type="EMBL" id="JACIDY010000005">
    <property type="protein sequence ID" value="MBB3940708.1"/>
    <property type="molecule type" value="Genomic_DNA"/>
</dbReference>
<gene>
    <name evidence="2" type="ORF">GGR39_002365</name>
</gene>
<accession>A0A7W6C4H8</accession>
<sequence>MSNHLISEVYKRQCGNMARKAVMVLMADKASDDGSGIWASKQRMADEIGATKQTVIATIKALIADGLLRECGQRKCVNGYTVEYAIVVRVLRGLPLVKSHAEDQSENLTGQDDAPVKTTDPTGQIARPHRSRNLTQTPLEPSNNLKNTQSARAHIMPVDWSPTEFSGGTKCREVIDGWPPGELETQIEHFTSHHRGKGNRFVDWQDAWKTWVLNSRKWNSGNGGNRNSGGARASRSGSQPLDTRDGFERELDERIQRRRAAGG</sequence>
<evidence type="ECO:0008006" key="4">
    <source>
        <dbReference type="Google" id="ProtNLM"/>
    </source>
</evidence>
<proteinExistence type="predicted"/>
<evidence type="ECO:0000313" key="3">
    <source>
        <dbReference type="Proteomes" id="UP000561459"/>
    </source>
</evidence>
<reference evidence="2 3" key="1">
    <citation type="submission" date="2020-08" db="EMBL/GenBank/DDBJ databases">
        <title>Genomic Encyclopedia of Type Strains, Phase IV (KMG-IV): sequencing the most valuable type-strain genomes for metagenomic binning, comparative biology and taxonomic classification.</title>
        <authorList>
            <person name="Goeker M."/>
        </authorList>
    </citation>
    <scope>NUCLEOTIDE SEQUENCE [LARGE SCALE GENOMIC DNA]</scope>
    <source>
        <strain evidence="2 3">DSM 27568</strain>
    </source>
</reference>
<feature type="region of interest" description="Disordered" evidence="1">
    <location>
        <begin position="102"/>
        <end position="145"/>
    </location>
</feature>